<organism evidence="1 2">
    <name type="scientific">Auriscalpium vulgare</name>
    <dbReference type="NCBI Taxonomy" id="40419"/>
    <lineage>
        <taxon>Eukaryota</taxon>
        <taxon>Fungi</taxon>
        <taxon>Dikarya</taxon>
        <taxon>Basidiomycota</taxon>
        <taxon>Agaricomycotina</taxon>
        <taxon>Agaricomycetes</taxon>
        <taxon>Russulales</taxon>
        <taxon>Auriscalpiaceae</taxon>
        <taxon>Auriscalpium</taxon>
    </lineage>
</organism>
<keyword evidence="2" id="KW-1185">Reference proteome</keyword>
<evidence type="ECO:0000313" key="2">
    <source>
        <dbReference type="Proteomes" id="UP000814033"/>
    </source>
</evidence>
<accession>A0ACB8RJE8</accession>
<comment type="caution">
    <text evidence="1">The sequence shown here is derived from an EMBL/GenBank/DDBJ whole genome shotgun (WGS) entry which is preliminary data.</text>
</comment>
<sequence length="590" mass="64721">MCFSSKYPICSVSSVASPVPEVPLSDAIAYDYIIAGGGTAGCALASRLSEDSRRTVLLIERGEVVNTWKSKVPLLSIDYRPSGYPAYKWKSAPVAALQNEAFNMVSGKLLGGTSKINAHFYTRTTPSDHAAWTEAGTKGWAWDDVLPFYVKSEASVSHGDRAYRGSKGPWVNRKMPRVYFENTNHVLKVCPLVGLPQIEANNPSESPFGILETDMTIDSDGRRHSTFDAFLPHGVAAARAARLKICTGAVVQTLHFDQAEGKPRVDGVFLEQEDAEFGKRFFARARREVIVCSGAIGSPQVLLLSGIGPANHLQHKNIPIVKDLSGVGNHLQDHYGVSVIFRCRKNDTLHHVQDNPLVALGQFLRYLIRGDGLLLAPFPQMSIFAVSRLLDEESQTVAQDASDRDPFSARNRPDIEIMPIPYNASDWKFELGEDGCFSFLVVNLTPKSKGTVRLASTDPRIRPDCDLGSLQDPDDFVVMRKGIKLALRLASEMRKLGYRLDDQVVPKSLSDEDLDAFIVHGARTTYHYSSTCRIAPEAEGGVVDEKLRVHGVDGLRVADASVFPTIPSTHLQAPAVMVAERCAAFLQEGQ</sequence>
<reference evidence="1" key="1">
    <citation type="submission" date="2021-02" db="EMBL/GenBank/DDBJ databases">
        <authorList>
            <consortium name="DOE Joint Genome Institute"/>
            <person name="Ahrendt S."/>
            <person name="Looney B.P."/>
            <person name="Miyauchi S."/>
            <person name="Morin E."/>
            <person name="Drula E."/>
            <person name="Courty P.E."/>
            <person name="Chicoki N."/>
            <person name="Fauchery L."/>
            <person name="Kohler A."/>
            <person name="Kuo A."/>
            <person name="Labutti K."/>
            <person name="Pangilinan J."/>
            <person name="Lipzen A."/>
            <person name="Riley R."/>
            <person name="Andreopoulos W."/>
            <person name="He G."/>
            <person name="Johnson J."/>
            <person name="Barry K.W."/>
            <person name="Grigoriev I.V."/>
            <person name="Nagy L."/>
            <person name="Hibbett D."/>
            <person name="Henrissat B."/>
            <person name="Matheny P.B."/>
            <person name="Labbe J."/>
            <person name="Martin F."/>
        </authorList>
    </citation>
    <scope>NUCLEOTIDE SEQUENCE</scope>
    <source>
        <strain evidence="1">FP105234-sp</strain>
    </source>
</reference>
<reference evidence="1" key="2">
    <citation type="journal article" date="2022" name="New Phytol.">
        <title>Evolutionary transition to the ectomycorrhizal habit in the genomes of a hyperdiverse lineage of mushroom-forming fungi.</title>
        <authorList>
            <person name="Looney B."/>
            <person name="Miyauchi S."/>
            <person name="Morin E."/>
            <person name="Drula E."/>
            <person name="Courty P.E."/>
            <person name="Kohler A."/>
            <person name="Kuo A."/>
            <person name="LaButti K."/>
            <person name="Pangilinan J."/>
            <person name="Lipzen A."/>
            <person name="Riley R."/>
            <person name="Andreopoulos W."/>
            <person name="He G."/>
            <person name="Johnson J."/>
            <person name="Nolan M."/>
            <person name="Tritt A."/>
            <person name="Barry K.W."/>
            <person name="Grigoriev I.V."/>
            <person name="Nagy L.G."/>
            <person name="Hibbett D."/>
            <person name="Henrissat B."/>
            <person name="Matheny P.B."/>
            <person name="Labbe J."/>
            <person name="Martin F.M."/>
        </authorList>
    </citation>
    <scope>NUCLEOTIDE SEQUENCE</scope>
    <source>
        <strain evidence="1">FP105234-sp</strain>
    </source>
</reference>
<proteinExistence type="predicted"/>
<protein>
    <submittedName>
        <fullName evidence="1">GMC oxidoreductase</fullName>
    </submittedName>
</protein>
<name>A0ACB8RJE8_9AGAM</name>
<dbReference type="Proteomes" id="UP000814033">
    <property type="component" value="Unassembled WGS sequence"/>
</dbReference>
<gene>
    <name evidence="1" type="ORF">FA95DRAFT_1681230</name>
</gene>
<evidence type="ECO:0000313" key="1">
    <source>
        <dbReference type="EMBL" id="KAI0044364.1"/>
    </source>
</evidence>
<dbReference type="EMBL" id="MU275985">
    <property type="protein sequence ID" value="KAI0044364.1"/>
    <property type="molecule type" value="Genomic_DNA"/>
</dbReference>